<organism evidence="1">
    <name type="scientific">Xanthomonas sp. 10-10</name>
    <dbReference type="NCBI Taxonomy" id="3115848"/>
    <lineage>
        <taxon>Bacteria</taxon>
        <taxon>Pseudomonadati</taxon>
        <taxon>Pseudomonadota</taxon>
        <taxon>Gammaproteobacteria</taxon>
        <taxon>Lysobacterales</taxon>
        <taxon>Lysobacteraceae</taxon>
        <taxon>Xanthomonas</taxon>
    </lineage>
</organism>
<protein>
    <recommendedName>
        <fullName evidence="2">HEAT repeat domain-containing protein</fullName>
    </recommendedName>
</protein>
<dbReference type="AlphaFoldDB" id="A0AAU7PC81"/>
<reference evidence="1" key="1">
    <citation type="submission" date="2024-02" db="EMBL/GenBank/DDBJ databases">
        <title>Complete genome sequence of Xanthomonas sp. 10-10.</title>
        <authorList>
            <person name="Biessy A."/>
            <person name="Ciotola M."/>
            <person name="Cadieux M."/>
            <person name="Soufiane B."/>
            <person name="Laforest M."/>
            <person name="Filion M."/>
        </authorList>
    </citation>
    <scope>NUCLEOTIDE SEQUENCE</scope>
    <source>
        <strain evidence="1">10-10</strain>
    </source>
</reference>
<accession>A0AAU7PC81</accession>
<dbReference type="RefSeq" id="WP_349657289.1">
    <property type="nucleotide sequence ID" value="NZ_CP144460.1"/>
</dbReference>
<sequence>MADNIRLIQPSKPATKLIIGGLVAITGIYSLTYFSAQSNSDKTVDASHITQTIHPVGVGHAPLAEHAHTSGIEFNDSTSAEIDKPFNASEVQQRLQDFFDRWDSGHAMSRAQRDIFMSRLLSTIDSSPEGRKAVADYYSRIPAKDAANREIIQNMIVRSETGRKMMVDEANRIWASKDDTLYTAMYKTYANFPGTAPKEALSQAMSTLNSHASDVPTSVAALNFIGTIEEDTSKDAMSLRSNALSQLNSVATGNGDEVVKALAAQKVYRLSSPDAAADAAVNYLRGGATEPLVRQTLNSIASGEVELTPPLRSTLLTAVARPSAAPQEREVLESLLQGHS</sequence>
<evidence type="ECO:0000313" key="1">
    <source>
        <dbReference type="EMBL" id="XBS39300.1"/>
    </source>
</evidence>
<proteinExistence type="predicted"/>
<dbReference type="EMBL" id="CP144460">
    <property type="protein sequence ID" value="XBS39300.1"/>
    <property type="molecule type" value="Genomic_DNA"/>
</dbReference>
<gene>
    <name evidence="1" type="ORF">VZ068_07265</name>
</gene>
<name>A0AAU7PC81_9XANT</name>
<evidence type="ECO:0008006" key="2">
    <source>
        <dbReference type="Google" id="ProtNLM"/>
    </source>
</evidence>